<dbReference type="PANTHER" id="PTHR39084">
    <property type="entry name" value="MEMBRANE PROTEIN-RELATED"/>
    <property type="match status" value="1"/>
</dbReference>
<feature type="transmembrane region" description="Helical" evidence="1">
    <location>
        <begin position="108"/>
        <end position="137"/>
    </location>
</feature>
<evidence type="ECO:0000313" key="4">
    <source>
        <dbReference type="EMBL" id="MCM1985462.1"/>
    </source>
</evidence>
<dbReference type="Pfam" id="PF13194">
    <property type="entry name" value="DUF4010"/>
    <property type="match status" value="1"/>
</dbReference>
<dbReference type="Pfam" id="PF02308">
    <property type="entry name" value="MgtC"/>
    <property type="match status" value="1"/>
</dbReference>
<gene>
    <name evidence="4" type="ORF">KDK67_00275</name>
</gene>
<accession>A0A9E4ZBZ4</accession>
<comment type="caution">
    <text evidence="4">The sequence shown here is derived from an EMBL/GenBank/DDBJ whole genome shotgun (WGS) entry which is preliminary data.</text>
</comment>
<keyword evidence="1" id="KW-0472">Membrane</keyword>
<feature type="transmembrane region" description="Helical" evidence="1">
    <location>
        <begin position="317"/>
        <end position="338"/>
    </location>
</feature>
<name>A0A9E4ZBZ4_9EURY</name>
<protein>
    <submittedName>
        <fullName evidence="4">MgtC/SapB family protein</fullName>
    </submittedName>
</protein>
<dbReference type="PANTHER" id="PTHR39084:SF1">
    <property type="entry name" value="DUF4010 DOMAIN-CONTAINING PROTEIN"/>
    <property type="match status" value="1"/>
</dbReference>
<reference evidence="4" key="1">
    <citation type="journal article" date="2021" name="mSystems">
        <title>Bacteria and Archaea Synergistically Convert Glycine Betaine to Biogenic Methane in the Formosa Cold Seep of the South China Sea.</title>
        <authorList>
            <person name="Li L."/>
            <person name="Zhang W."/>
            <person name="Zhang S."/>
            <person name="Song L."/>
            <person name="Sun Q."/>
            <person name="Zhang H."/>
            <person name="Xiang H."/>
            <person name="Dong X."/>
        </authorList>
    </citation>
    <scope>NUCLEOTIDE SEQUENCE</scope>
    <source>
        <strain evidence="4">LLY</strain>
    </source>
</reference>
<feature type="transmembrane region" description="Helical" evidence="1">
    <location>
        <begin position="187"/>
        <end position="206"/>
    </location>
</feature>
<feature type="transmembrane region" description="Helical" evidence="1">
    <location>
        <begin position="74"/>
        <end position="96"/>
    </location>
</feature>
<feature type="transmembrane region" description="Helical" evidence="1">
    <location>
        <begin position="412"/>
        <end position="430"/>
    </location>
</feature>
<dbReference type="Proteomes" id="UP001056766">
    <property type="component" value="Unassembled WGS sequence"/>
</dbReference>
<dbReference type="InterPro" id="IPR049177">
    <property type="entry name" value="MgtC_SapB_SrpB_YhiD_N"/>
</dbReference>
<dbReference type="AlphaFoldDB" id="A0A9E4ZBZ4"/>
<feature type="domain" description="MgtC/SapB/SrpB/YhiD N-terminal" evidence="2">
    <location>
        <begin position="26"/>
        <end position="147"/>
    </location>
</feature>
<sequence length="435" mass="47065">MKEVVTVLAFDLGIDPILYDFLTKVVLSLMIGILIGIEREHHRQDQEVFAGVRTFAIVCICGMLATFVAQMIDIMILLITTVLIAVSCFFLIYRVYMISGKLGMTSSIALFLTYLLGVLVAMGHYLFAIIIGVIITFLLIEKKPLHSFAEHLTDEEIINGVQFLAVAFILYPLMPEEPVMGVLNLKSAILIVVLVMFIGFISYVSLKRFGTKGGMSYSGLFGGFVSSEATTAALAAMSKNQSSLIHALYIGILMSNISMIISNTLIALIVDPTGRTMLAMIPPQIAMLVIVLIIIAIRRESYDIMTEPLEIGSPFALKPAFKFGALFSILLVITSLAGEFAGSTGIYITALGGLVSSSAVVASVAALAFTGNVPYTVAAQTAVMAGIISTLNKIMLIRVSGSKELYYHSRNTFVLIAIVGTVVLYLWSYFDLAGL</sequence>
<evidence type="ECO:0000259" key="2">
    <source>
        <dbReference type="Pfam" id="PF02308"/>
    </source>
</evidence>
<feature type="transmembrane region" description="Helical" evidence="1">
    <location>
        <begin position="17"/>
        <end position="36"/>
    </location>
</feature>
<dbReference type="InterPro" id="IPR025105">
    <property type="entry name" value="DUF4010"/>
</dbReference>
<dbReference type="RefSeq" id="WP_250866839.1">
    <property type="nucleotide sequence ID" value="NZ_JAGSOI010000001.1"/>
</dbReference>
<evidence type="ECO:0000259" key="3">
    <source>
        <dbReference type="Pfam" id="PF13194"/>
    </source>
</evidence>
<feature type="transmembrane region" description="Helical" evidence="1">
    <location>
        <begin position="247"/>
        <end position="270"/>
    </location>
</feature>
<feature type="transmembrane region" description="Helical" evidence="1">
    <location>
        <begin position="277"/>
        <end position="297"/>
    </location>
</feature>
<evidence type="ECO:0000313" key="5">
    <source>
        <dbReference type="Proteomes" id="UP001056766"/>
    </source>
</evidence>
<feature type="transmembrane region" description="Helical" evidence="1">
    <location>
        <begin position="345"/>
        <end position="367"/>
    </location>
</feature>
<feature type="domain" description="DUF4010" evidence="3">
    <location>
        <begin position="193"/>
        <end position="401"/>
    </location>
</feature>
<keyword evidence="5" id="KW-1185">Reference proteome</keyword>
<dbReference type="EMBL" id="JAGSOI010000001">
    <property type="protein sequence ID" value="MCM1985462.1"/>
    <property type="molecule type" value="Genomic_DNA"/>
</dbReference>
<feature type="transmembrane region" description="Helical" evidence="1">
    <location>
        <begin position="373"/>
        <end position="391"/>
    </location>
</feature>
<keyword evidence="1" id="KW-0812">Transmembrane</keyword>
<keyword evidence="1" id="KW-1133">Transmembrane helix</keyword>
<organism evidence="4 5">
    <name type="scientific">Methanococcoides seepicolus</name>
    <dbReference type="NCBI Taxonomy" id="2828780"/>
    <lineage>
        <taxon>Archaea</taxon>
        <taxon>Methanobacteriati</taxon>
        <taxon>Methanobacteriota</taxon>
        <taxon>Stenosarchaea group</taxon>
        <taxon>Methanomicrobia</taxon>
        <taxon>Methanosarcinales</taxon>
        <taxon>Methanosarcinaceae</taxon>
        <taxon>Methanococcoides</taxon>
    </lineage>
</organism>
<reference evidence="4" key="2">
    <citation type="submission" date="2021-04" db="EMBL/GenBank/DDBJ databases">
        <authorList>
            <person name="Dong X."/>
        </authorList>
    </citation>
    <scope>NUCLEOTIDE SEQUENCE</scope>
    <source>
        <strain evidence="4">LLY</strain>
    </source>
</reference>
<proteinExistence type="predicted"/>
<feature type="transmembrane region" description="Helical" evidence="1">
    <location>
        <begin position="48"/>
        <end position="68"/>
    </location>
</feature>
<evidence type="ECO:0000256" key="1">
    <source>
        <dbReference type="SAM" id="Phobius"/>
    </source>
</evidence>